<accession>A0ACC4DXP7</accession>
<comment type="caution">
    <text evidence="1">The sequence shown here is derived from an EMBL/GenBank/DDBJ whole genome shotgun (WGS) entry which is preliminary data.</text>
</comment>
<keyword evidence="2" id="KW-1185">Reference proteome</keyword>
<protein>
    <submittedName>
        <fullName evidence="1">Uncharacterized protein</fullName>
    </submittedName>
</protein>
<dbReference type="Proteomes" id="UP001638806">
    <property type="component" value="Unassembled WGS sequence"/>
</dbReference>
<evidence type="ECO:0000313" key="1">
    <source>
        <dbReference type="EMBL" id="KAL3961156.1"/>
    </source>
</evidence>
<gene>
    <name evidence="1" type="ORF">ACCO45_006273</name>
</gene>
<evidence type="ECO:0000313" key="2">
    <source>
        <dbReference type="Proteomes" id="UP001638806"/>
    </source>
</evidence>
<organism evidence="1 2">
    <name type="scientific">Purpureocillium lilacinum</name>
    <name type="common">Paecilomyces lilacinus</name>
    <dbReference type="NCBI Taxonomy" id="33203"/>
    <lineage>
        <taxon>Eukaryota</taxon>
        <taxon>Fungi</taxon>
        <taxon>Dikarya</taxon>
        <taxon>Ascomycota</taxon>
        <taxon>Pezizomycotina</taxon>
        <taxon>Sordariomycetes</taxon>
        <taxon>Hypocreomycetidae</taxon>
        <taxon>Hypocreales</taxon>
        <taxon>Ophiocordycipitaceae</taxon>
        <taxon>Purpureocillium</taxon>
    </lineage>
</organism>
<proteinExistence type="predicted"/>
<sequence length="127" mass="13893">MAPFSVWRSKNGDDGPPPQPGCSASWSSRLHSAPITRCESSSIGAVFASRRQEAGGSRVDARRRPCDDEDRTSSQRCGRSFPAPMKQPPKRIKRMTSVDARRIVMLSLAGFVVAAAKLARSRRGVQH</sequence>
<name>A0ACC4DXP7_PURLI</name>
<dbReference type="EMBL" id="JBGNUJ010000004">
    <property type="protein sequence ID" value="KAL3961156.1"/>
    <property type="molecule type" value="Genomic_DNA"/>
</dbReference>
<reference evidence="1" key="1">
    <citation type="submission" date="2024-12" db="EMBL/GenBank/DDBJ databases">
        <title>Comparative genomics and development of molecular markers within Purpureocillium lilacinum and among Purpureocillium species.</title>
        <authorList>
            <person name="Yeh Z.-Y."/>
            <person name="Ni N.-T."/>
            <person name="Lo P.-H."/>
            <person name="Mushyakhwo K."/>
            <person name="Lin C.-F."/>
            <person name="Nai Y.-S."/>
        </authorList>
    </citation>
    <scope>NUCLEOTIDE SEQUENCE</scope>
    <source>
        <strain evidence="1">NCHU-NPUST-175</strain>
    </source>
</reference>